<protein>
    <recommendedName>
        <fullName evidence="1">Peptidase M28 domain-containing protein</fullName>
    </recommendedName>
</protein>
<proteinExistence type="predicted"/>
<keyword evidence="3" id="KW-1185">Reference proteome</keyword>
<evidence type="ECO:0000313" key="2">
    <source>
        <dbReference type="EMBL" id="WAQ94908.1"/>
    </source>
</evidence>
<sequence>MADTTMTLSEVSLAGKNQAILGADLGYIRSTLTQHFSDTRHHIANPAFKSQPCLFIYDEFQKGVDDNGSGVTAMLESLRQIAAGNKGGKRRKNTIIYMAFDYSDYRSQMIPQEYVQNDYFPETYSSIKSNQFRGDFLATIFRQNRDGHLASTFNSEWLGESQPEFEIEKFGIPSRGVNDDIWEAFGNFCRSDQLNFWKTIIPAILITDSGTSGASTVDD</sequence>
<dbReference type="InterPro" id="IPR007484">
    <property type="entry name" value="Peptidase_M28"/>
</dbReference>
<gene>
    <name evidence="2" type="ORF">MAR_007379</name>
</gene>
<organism evidence="2 3">
    <name type="scientific">Mya arenaria</name>
    <name type="common">Soft-shell clam</name>
    <dbReference type="NCBI Taxonomy" id="6604"/>
    <lineage>
        <taxon>Eukaryota</taxon>
        <taxon>Metazoa</taxon>
        <taxon>Spiralia</taxon>
        <taxon>Lophotrochozoa</taxon>
        <taxon>Mollusca</taxon>
        <taxon>Bivalvia</taxon>
        <taxon>Autobranchia</taxon>
        <taxon>Heteroconchia</taxon>
        <taxon>Euheterodonta</taxon>
        <taxon>Imparidentia</taxon>
        <taxon>Neoheterodontei</taxon>
        <taxon>Myida</taxon>
        <taxon>Myoidea</taxon>
        <taxon>Myidae</taxon>
        <taxon>Mya</taxon>
    </lineage>
</organism>
<dbReference type="EMBL" id="CP111012">
    <property type="protein sequence ID" value="WAQ94908.1"/>
    <property type="molecule type" value="Genomic_DNA"/>
</dbReference>
<dbReference type="SUPFAM" id="SSF53187">
    <property type="entry name" value="Zn-dependent exopeptidases"/>
    <property type="match status" value="1"/>
</dbReference>
<accession>A0ABY7DC98</accession>
<dbReference type="Gene3D" id="3.40.630.10">
    <property type="entry name" value="Zn peptidases"/>
    <property type="match status" value="1"/>
</dbReference>
<name>A0ABY7DC98_MYAAR</name>
<feature type="domain" description="Peptidase M28" evidence="1">
    <location>
        <begin position="61"/>
        <end position="101"/>
    </location>
</feature>
<dbReference type="Proteomes" id="UP001164746">
    <property type="component" value="Chromosome 1"/>
</dbReference>
<evidence type="ECO:0000313" key="3">
    <source>
        <dbReference type="Proteomes" id="UP001164746"/>
    </source>
</evidence>
<dbReference type="Pfam" id="PF04389">
    <property type="entry name" value="Peptidase_M28"/>
    <property type="match status" value="1"/>
</dbReference>
<reference evidence="2" key="1">
    <citation type="submission" date="2022-11" db="EMBL/GenBank/DDBJ databases">
        <title>Centuries of genome instability and evolution in soft-shell clam transmissible cancer (bioRxiv).</title>
        <authorList>
            <person name="Hart S.F.M."/>
            <person name="Yonemitsu M.A."/>
            <person name="Giersch R.M."/>
            <person name="Beal B.F."/>
            <person name="Arriagada G."/>
            <person name="Davis B.W."/>
            <person name="Ostrander E.A."/>
            <person name="Goff S.P."/>
            <person name="Metzger M.J."/>
        </authorList>
    </citation>
    <scope>NUCLEOTIDE SEQUENCE</scope>
    <source>
        <strain evidence="2">MELC-2E11</strain>
        <tissue evidence="2">Siphon/mantle</tissue>
    </source>
</reference>
<evidence type="ECO:0000259" key="1">
    <source>
        <dbReference type="Pfam" id="PF04389"/>
    </source>
</evidence>